<reference evidence="3 4" key="3">
    <citation type="journal article" date="2015" name="Genome Announc.">
        <title>Draft Genome Sequence of the Archiascomycetous Yeast Saitoella complicata.</title>
        <authorList>
            <person name="Yamauchi K."/>
            <person name="Kondo S."/>
            <person name="Hamamoto M."/>
            <person name="Takahashi Y."/>
            <person name="Ogura Y."/>
            <person name="Hayashi T."/>
            <person name="Nishida H."/>
        </authorList>
    </citation>
    <scope>NUCLEOTIDE SEQUENCE [LARGE SCALE GENOMIC DNA]</scope>
    <source>
        <strain evidence="3 4">NRRL Y-17804</strain>
    </source>
</reference>
<dbReference type="STRING" id="698492.A0A0E9NFB6"/>
<organism evidence="3 4">
    <name type="scientific">Saitoella complicata (strain BCRC 22490 / CBS 7301 / JCM 7358 / NBRC 10748 / NRRL Y-17804)</name>
    <dbReference type="NCBI Taxonomy" id="698492"/>
    <lineage>
        <taxon>Eukaryota</taxon>
        <taxon>Fungi</taxon>
        <taxon>Dikarya</taxon>
        <taxon>Ascomycota</taxon>
        <taxon>Taphrinomycotina</taxon>
        <taxon>Taphrinomycotina incertae sedis</taxon>
        <taxon>Saitoella</taxon>
    </lineage>
</organism>
<dbReference type="EMBL" id="BACD03000015">
    <property type="protein sequence ID" value="GAO48508.1"/>
    <property type="molecule type" value="Genomic_DNA"/>
</dbReference>
<dbReference type="Pfam" id="PF00481">
    <property type="entry name" value="PP2C"/>
    <property type="match status" value="1"/>
</dbReference>
<feature type="region of interest" description="Disordered" evidence="1">
    <location>
        <begin position="1"/>
        <end position="25"/>
    </location>
</feature>
<name>A0A0E9NFB6_SAICN</name>
<reference evidence="3 4" key="1">
    <citation type="journal article" date="2011" name="J. Gen. Appl. Microbiol.">
        <title>Draft genome sequencing of the enigmatic yeast Saitoella complicata.</title>
        <authorList>
            <person name="Nishida H."/>
            <person name="Hamamoto M."/>
            <person name="Sugiyama J."/>
        </authorList>
    </citation>
    <scope>NUCLEOTIDE SEQUENCE [LARGE SCALE GENOMIC DNA]</scope>
    <source>
        <strain evidence="3 4">NRRL Y-17804</strain>
    </source>
</reference>
<dbReference type="InterPro" id="IPR015655">
    <property type="entry name" value="PP2C"/>
</dbReference>
<evidence type="ECO:0000313" key="4">
    <source>
        <dbReference type="Proteomes" id="UP000033140"/>
    </source>
</evidence>
<dbReference type="Gene3D" id="3.60.40.10">
    <property type="entry name" value="PPM-type phosphatase domain"/>
    <property type="match status" value="1"/>
</dbReference>
<dbReference type="GO" id="GO:0005739">
    <property type="term" value="C:mitochondrion"/>
    <property type="evidence" value="ECO:0007669"/>
    <property type="project" value="TreeGrafter"/>
</dbReference>
<dbReference type="SUPFAM" id="SSF81606">
    <property type="entry name" value="PP2C-like"/>
    <property type="match status" value="1"/>
</dbReference>
<dbReference type="PROSITE" id="PS51746">
    <property type="entry name" value="PPM_2"/>
    <property type="match status" value="1"/>
</dbReference>
<comment type="caution">
    <text evidence="3">The sequence shown here is derived from an EMBL/GenBank/DDBJ whole genome shotgun (WGS) entry which is preliminary data.</text>
</comment>
<gene>
    <name evidence="3" type="ORF">G7K_2681-t1</name>
</gene>
<dbReference type="Proteomes" id="UP000033140">
    <property type="component" value="Unassembled WGS sequence"/>
</dbReference>
<accession>A0A0E9NFB6</accession>
<dbReference type="PANTHER" id="PTHR13832:SF792">
    <property type="entry name" value="GM14286P"/>
    <property type="match status" value="1"/>
</dbReference>
<evidence type="ECO:0000256" key="1">
    <source>
        <dbReference type="SAM" id="MobiDB-lite"/>
    </source>
</evidence>
<sequence>MAMNRLMSRQTAQSLSSTTKRALTNKTVHPPERRIFSKTRIFTTAAVIASCAAAYTTYSRPEATVPSFPSPGTPSSATQHFPFTTSAPQLRDKEHHMLEVDEVKEKLNANANVYKVGRGKGVWRYDVAQIGANDPIEDDLALVVVDAPVGNGDWMFFGTFDGHSGWYTSDLLRKALVPYVSKELGDLYKKTPQPVSSAIDRAISRGFTKLDDDIVMNSVARVFKNPKWDARDAQAMLLPALSGACGMLSFYNTETRTLKVALAGDCRAVLGYRDATTGQWKTRALTVDQQGSNPDEEKRVRAEHPGEPDVIRRGRMLGNLEPSRAFGDAKYKWSLETQVKLYRGGLGKPPHPLLKTPPYVTARPEITTVELSENEKDAFLIMVTDGLTWTLSNNDMVELVGTWLDKQKPKSSPATESSWVASFRNPFSRAKPVEAPKILNDPNDERGRPGIEKLPFTYVDDNAAVHLCRNALGGAKAEGRWVEQLLSMPAPLARQWRDDMTATVVFFGEGDGKVTGGTEREGAGRGHGEVIPKAKFRVDSVQVFAKLMIVQKGRD</sequence>
<dbReference type="GO" id="GO:0004741">
    <property type="term" value="F:[pyruvate dehydrogenase (acetyl-transferring)]-phosphatase activity"/>
    <property type="evidence" value="ECO:0007669"/>
    <property type="project" value="TreeGrafter"/>
</dbReference>
<dbReference type="InterPro" id="IPR001932">
    <property type="entry name" value="PPM-type_phosphatase-like_dom"/>
</dbReference>
<evidence type="ECO:0000259" key="2">
    <source>
        <dbReference type="PROSITE" id="PS51746"/>
    </source>
</evidence>
<dbReference type="SMART" id="SM00332">
    <property type="entry name" value="PP2Cc"/>
    <property type="match status" value="1"/>
</dbReference>
<dbReference type="InterPro" id="IPR036457">
    <property type="entry name" value="PPM-type-like_dom_sf"/>
</dbReference>
<protein>
    <recommendedName>
        <fullName evidence="2">PPM-type phosphatase domain-containing protein</fullName>
    </recommendedName>
</protein>
<evidence type="ECO:0000313" key="3">
    <source>
        <dbReference type="EMBL" id="GAO48508.1"/>
    </source>
</evidence>
<feature type="domain" description="PPM-type phosphatase" evidence="2">
    <location>
        <begin position="124"/>
        <end position="507"/>
    </location>
</feature>
<dbReference type="CDD" id="cd00143">
    <property type="entry name" value="PP2Cc"/>
    <property type="match status" value="1"/>
</dbReference>
<dbReference type="AlphaFoldDB" id="A0A0E9NFB6"/>
<feature type="compositionally biased region" description="Polar residues" evidence="1">
    <location>
        <begin position="7"/>
        <end position="25"/>
    </location>
</feature>
<proteinExistence type="predicted"/>
<dbReference type="PANTHER" id="PTHR13832">
    <property type="entry name" value="PROTEIN PHOSPHATASE 2C"/>
    <property type="match status" value="1"/>
</dbReference>
<dbReference type="OMA" id="DHNAWNP"/>
<reference evidence="3 4" key="2">
    <citation type="journal article" date="2014" name="J. Gen. Appl. Microbiol.">
        <title>The early diverging ascomycetous budding yeast Saitoella complicata has three histone deacetylases belonging to the Clr6, Hos2, and Rpd3 lineages.</title>
        <authorList>
            <person name="Nishida H."/>
            <person name="Matsumoto T."/>
            <person name="Kondo S."/>
            <person name="Hamamoto M."/>
            <person name="Yoshikawa H."/>
        </authorList>
    </citation>
    <scope>NUCLEOTIDE SEQUENCE [LARGE SCALE GENOMIC DNA]</scope>
    <source>
        <strain evidence="3 4">NRRL Y-17804</strain>
    </source>
</reference>
<keyword evidence="4" id="KW-1185">Reference proteome</keyword>